<sequence>MRSRASGSSSIFSDGSPHPSKEGRKKTKAKEKEDKEASEDDHHTSVPRSQEVKWKVSSHEQEARGRLLMELSTVEGWEGISRAERRGWGWKDKIMGPQVGTPYCLKRYELGSILFAQLVSFRLEI</sequence>
<feature type="region of interest" description="Disordered" evidence="1">
    <location>
        <begin position="1"/>
        <end position="57"/>
    </location>
</feature>
<proteinExistence type="predicted"/>
<comment type="caution">
    <text evidence="2">The sequence shown here is derived from an EMBL/GenBank/DDBJ whole genome shotgun (WGS) entry which is preliminary data.</text>
</comment>
<keyword evidence="3" id="KW-1185">Reference proteome</keyword>
<dbReference type="AlphaFoldDB" id="A0A4Y2RJC3"/>
<feature type="compositionally biased region" description="Low complexity" evidence="1">
    <location>
        <begin position="1"/>
        <end position="18"/>
    </location>
</feature>
<feature type="compositionally biased region" description="Basic and acidic residues" evidence="1">
    <location>
        <begin position="30"/>
        <end position="57"/>
    </location>
</feature>
<name>A0A4Y2RJC3_ARAVE</name>
<evidence type="ECO:0000313" key="2">
    <source>
        <dbReference type="EMBL" id="GBN75907.1"/>
    </source>
</evidence>
<evidence type="ECO:0000256" key="1">
    <source>
        <dbReference type="SAM" id="MobiDB-lite"/>
    </source>
</evidence>
<gene>
    <name evidence="2" type="ORF">AVEN_256660_1</name>
</gene>
<dbReference type="EMBL" id="BGPR01017369">
    <property type="protein sequence ID" value="GBN75907.1"/>
    <property type="molecule type" value="Genomic_DNA"/>
</dbReference>
<accession>A0A4Y2RJC3</accession>
<organism evidence="2 3">
    <name type="scientific">Araneus ventricosus</name>
    <name type="common">Orbweaver spider</name>
    <name type="synonym">Epeira ventricosa</name>
    <dbReference type="NCBI Taxonomy" id="182803"/>
    <lineage>
        <taxon>Eukaryota</taxon>
        <taxon>Metazoa</taxon>
        <taxon>Ecdysozoa</taxon>
        <taxon>Arthropoda</taxon>
        <taxon>Chelicerata</taxon>
        <taxon>Arachnida</taxon>
        <taxon>Araneae</taxon>
        <taxon>Araneomorphae</taxon>
        <taxon>Entelegynae</taxon>
        <taxon>Araneoidea</taxon>
        <taxon>Araneidae</taxon>
        <taxon>Araneus</taxon>
    </lineage>
</organism>
<protein>
    <submittedName>
        <fullName evidence="2">Uncharacterized protein</fullName>
    </submittedName>
</protein>
<dbReference type="Proteomes" id="UP000499080">
    <property type="component" value="Unassembled WGS sequence"/>
</dbReference>
<reference evidence="2 3" key="1">
    <citation type="journal article" date="2019" name="Sci. Rep.">
        <title>Orb-weaving spider Araneus ventricosus genome elucidates the spidroin gene catalogue.</title>
        <authorList>
            <person name="Kono N."/>
            <person name="Nakamura H."/>
            <person name="Ohtoshi R."/>
            <person name="Moran D.A.P."/>
            <person name="Shinohara A."/>
            <person name="Yoshida Y."/>
            <person name="Fujiwara M."/>
            <person name="Mori M."/>
            <person name="Tomita M."/>
            <person name="Arakawa K."/>
        </authorList>
    </citation>
    <scope>NUCLEOTIDE SEQUENCE [LARGE SCALE GENOMIC DNA]</scope>
</reference>
<evidence type="ECO:0000313" key="3">
    <source>
        <dbReference type="Proteomes" id="UP000499080"/>
    </source>
</evidence>